<dbReference type="AlphaFoldDB" id="C6XL45"/>
<evidence type="ECO:0000313" key="5">
    <source>
        <dbReference type="EMBL" id="ACT57874.1"/>
    </source>
</evidence>
<evidence type="ECO:0000256" key="3">
    <source>
        <dbReference type="ARBA" id="ARBA00022840"/>
    </source>
</evidence>
<dbReference type="HOGENOM" id="CLU_020207_0_0_5"/>
<protein>
    <submittedName>
        <fullName evidence="5">Allophanate hydrolase subunit 1</fullName>
    </submittedName>
</protein>
<dbReference type="OrthoDB" id="9778567at2"/>
<keyword evidence="1" id="KW-0547">Nucleotide-binding</keyword>
<dbReference type="SMART" id="SM00796">
    <property type="entry name" value="AHS1"/>
    <property type="match status" value="1"/>
</dbReference>
<reference evidence="6" key="1">
    <citation type="journal article" date="2011" name="J. Bacteriol.">
        <title>Genome sequences of eight morphologically diverse alphaproteobacteria.</title>
        <authorList>
            <consortium name="US DOE Joint Genome Institute"/>
            <person name="Brown P.J."/>
            <person name="Kysela D.T."/>
            <person name="Buechlein A."/>
            <person name="Hemmerich C."/>
            <person name="Brun Y.V."/>
        </authorList>
    </citation>
    <scope>NUCLEOTIDE SEQUENCE [LARGE SCALE GENOMIC DNA]</scope>
    <source>
        <strain evidence="6">ATCC 49814 / DSM 5838 / IFAM 1418</strain>
    </source>
</reference>
<keyword evidence="6" id="KW-1185">Reference proteome</keyword>
<accession>C6XL45</accession>
<name>C6XL45_HIRBI</name>
<evidence type="ECO:0000256" key="2">
    <source>
        <dbReference type="ARBA" id="ARBA00022801"/>
    </source>
</evidence>
<dbReference type="SUPFAM" id="SSF50891">
    <property type="entry name" value="Cyclophilin-like"/>
    <property type="match status" value="1"/>
</dbReference>
<dbReference type="InterPro" id="IPR003833">
    <property type="entry name" value="CT_C_D"/>
</dbReference>
<dbReference type="InterPro" id="IPR029000">
    <property type="entry name" value="Cyclophilin-like_dom_sf"/>
</dbReference>
<evidence type="ECO:0000313" key="6">
    <source>
        <dbReference type="Proteomes" id="UP000002745"/>
    </source>
</evidence>
<dbReference type="PANTHER" id="PTHR34698">
    <property type="entry name" value="5-OXOPROLINASE SUBUNIT B"/>
    <property type="match status" value="1"/>
</dbReference>
<keyword evidence="2 5" id="KW-0378">Hydrolase</keyword>
<keyword evidence="3" id="KW-0067">ATP-binding</keyword>
<dbReference type="eggNOG" id="COG2049">
    <property type="taxonomic scope" value="Bacteria"/>
</dbReference>
<dbReference type="STRING" id="582402.Hbal_0172"/>
<evidence type="ECO:0000256" key="1">
    <source>
        <dbReference type="ARBA" id="ARBA00022741"/>
    </source>
</evidence>
<dbReference type="Pfam" id="PF02682">
    <property type="entry name" value="CT_C_D"/>
    <property type="match status" value="1"/>
</dbReference>
<dbReference type="InterPro" id="IPR010016">
    <property type="entry name" value="PxpB"/>
</dbReference>
<dbReference type="PANTHER" id="PTHR34698:SF2">
    <property type="entry name" value="5-OXOPROLINASE SUBUNIT B"/>
    <property type="match status" value="1"/>
</dbReference>
<dbReference type="GO" id="GO:0005524">
    <property type="term" value="F:ATP binding"/>
    <property type="evidence" value="ECO:0007669"/>
    <property type="project" value="UniProtKB-KW"/>
</dbReference>
<dbReference type="Gene3D" id="2.40.100.10">
    <property type="entry name" value="Cyclophilin-like"/>
    <property type="match status" value="1"/>
</dbReference>
<dbReference type="GO" id="GO:0016787">
    <property type="term" value="F:hydrolase activity"/>
    <property type="evidence" value="ECO:0007669"/>
    <property type="project" value="UniProtKB-KW"/>
</dbReference>
<feature type="domain" description="Carboxyltransferase" evidence="4">
    <location>
        <begin position="3"/>
        <end position="194"/>
    </location>
</feature>
<proteinExistence type="predicted"/>
<gene>
    <name evidence="5" type="ordered locus">Hbal_0172</name>
</gene>
<organism evidence="5 6">
    <name type="scientific">Hirschia baltica (strain ATCC 49814 / DSM 5838 / IFAM 1418)</name>
    <dbReference type="NCBI Taxonomy" id="582402"/>
    <lineage>
        <taxon>Bacteria</taxon>
        <taxon>Pseudomonadati</taxon>
        <taxon>Pseudomonadota</taxon>
        <taxon>Alphaproteobacteria</taxon>
        <taxon>Hyphomonadales</taxon>
        <taxon>Hyphomonadaceae</taxon>
        <taxon>Hirschia</taxon>
    </lineage>
</organism>
<dbReference type="Proteomes" id="UP000002745">
    <property type="component" value="Chromosome"/>
</dbReference>
<sequence length="207" mass="22604">MAFEFIQIADDLLSFKIAASIERTNLAAKLRTLSGIDECVEGMETITLQFDPLSTDITALKSKIADLETQITNQSAPLQDVITIPIIYNETTGPDLKHVCEALGLSVDDFIQQHTSQIYKVDLIGFTPGFAYIGGAAFDIPRLKEPRVKVEAGSVGLTSGYTGIYALEGPGGWPIIGRTTKKLFDPDQQDPFILSPHMRVKFEAVSP</sequence>
<dbReference type="KEGG" id="hba:Hbal_0172"/>
<dbReference type="EMBL" id="CP001678">
    <property type="protein sequence ID" value="ACT57874.1"/>
    <property type="molecule type" value="Genomic_DNA"/>
</dbReference>
<dbReference type="RefSeq" id="WP_012778032.1">
    <property type="nucleotide sequence ID" value="NC_012982.1"/>
</dbReference>
<evidence type="ECO:0000259" key="4">
    <source>
        <dbReference type="SMART" id="SM00796"/>
    </source>
</evidence>